<dbReference type="AlphaFoldDB" id="A0A6C0EWY6"/>
<dbReference type="EMBL" id="MN738948">
    <property type="protein sequence ID" value="QHT32760.1"/>
    <property type="molecule type" value="Genomic_DNA"/>
</dbReference>
<dbReference type="Pfam" id="PF13884">
    <property type="entry name" value="Peptidase_S74"/>
    <property type="match status" value="1"/>
</dbReference>
<sequence length="382" mass="39769">MSFKKYGGLKFAATNNIVKSHFSNSDNPQISNYLGQPNSKIVSASHIDMSDNSICNVQCIYFYDGTAMCTGFPITSAMNWGDYLYWDSNVSKWAIGDTNITLGKNAGKVLQGSSAIAIGAGAGDTTQGSNAIAIGVDAGAFYQSNNAIAIGSSAGELNQGPSAVAIGNGTGNNGQGDSAVAIGNGAGAIDQSSNAVAIGNGAGTTNQGPNSIAIGTSAGSFNQSPNSIVINATGATINGNDPSACYIAPIRDASGRSMLMYDGSTNELTYGNTINGSITSTSSITAASFTTSSDYRIKENVELLDDTFSVDNLKPVHYTNIVTHKHDIGFLAHEVQKEFPYLVSGEKDGAETQALNYQGLIGVLVKEIQELKKRVLFLEEKT</sequence>
<protein>
    <recommendedName>
        <fullName evidence="1">Peptidase S74 domain-containing protein</fullName>
    </recommendedName>
</protein>
<dbReference type="Gene3D" id="2.150.10.10">
    <property type="entry name" value="Serralysin-like metalloprotease, C-terminal"/>
    <property type="match status" value="1"/>
</dbReference>
<name>A0A6C0EWY6_9ZZZZ</name>
<dbReference type="InterPro" id="IPR011049">
    <property type="entry name" value="Serralysin-like_metalloprot_C"/>
</dbReference>
<organism evidence="2">
    <name type="scientific">viral metagenome</name>
    <dbReference type="NCBI Taxonomy" id="1070528"/>
    <lineage>
        <taxon>unclassified sequences</taxon>
        <taxon>metagenomes</taxon>
        <taxon>organismal metagenomes</taxon>
    </lineage>
</organism>
<proteinExistence type="predicted"/>
<reference evidence="2" key="1">
    <citation type="journal article" date="2020" name="Nature">
        <title>Giant virus diversity and host interactions through global metagenomics.</title>
        <authorList>
            <person name="Schulz F."/>
            <person name="Roux S."/>
            <person name="Paez-Espino D."/>
            <person name="Jungbluth S."/>
            <person name="Walsh D.A."/>
            <person name="Denef V.J."/>
            <person name="McMahon K.D."/>
            <person name="Konstantinidis K.T."/>
            <person name="Eloe-Fadrosh E.A."/>
            <person name="Kyrpides N.C."/>
            <person name="Woyke T."/>
        </authorList>
    </citation>
    <scope>NUCLEOTIDE SEQUENCE</scope>
    <source>
        <strain evidence="2">GVMAG-M-3300009161-30</strain>
    </source>
</reference>
<dbReference type="PROSITE" id="PS51688">
    <property type="entry name" value="ICA"/>
    <property type="match status" value="1"/>
</dbReference>
<feature type="domain" description="Peptidase S74" evidence="1">
    <location>
        <begin position="293"/>
        <end position="382"/>
    </location>
</feature>
<evidence type="ECO:0000313" key="2">
    <source>
        <dbReference type="EMBL" id="QHT32760.1"/>
    </source>
</evidence>
<evidence type="ECO:0000259" key="1">
    <source>
        <dbReference type="PROSITE" id="PS51688"/>
    </source>
</evidence>
<dbReference type="InterPro" id="IPR030392">
    <property type="entry name" value="S74_ICA"/>
</dbReference>
<dbReference type="SUPFAM" id="SSF101967">
    <property type="entry name" value="Adhesin YadA, collagen-binding domain"/>
    <property type="match status" value="1"/>
</dbReference>
<accession>A0A6C0EWY6</accession>